<keyword evidence="2" id="KW-1185">Reference proteome</keyword>
<evidence type="ECO:0000313" key="1">
    <source>
        <dbReference type="EMBL" id="GME85661.1"/>
    </source>
</evidence>
<gene>
    <name evidence="1" type="ORF">Amon02_000771700</name>
</gene>
<reference evidence="1" key="1">
    <citation type="submission" date="2023-04" db="EMBL/GenBank/DDBJ databases">
        <title>Ambrosiozyma monospora NBRC 10751.</title>
        <authorList>
            <person name="Ichikawa N."/>
            <person name="Sato H."/>
            <person name="Tonouchi N."/>
        </authorList>
    </citation>
    <scope>NUCLEOTIDE SEQUENCE</scope>
    <source>
        <strain evidence="1">NBRC 10751</strain>
    </source>
</reference>
<comment type="caution">
    <text evidence="1">The sequence shown here is derived from an EMBL/GenBank/DDBJ whole genome shotgun (WGS) entry which is preliminary data.</text>
</comment>
<organism evidence="1 2">
    <name type="scientific">Ambrosiozyma monospora</name>
    <name type="common">Yeast</name>
    <name type="synonym">Endomycopsis monosporus</name>
    <dbReference type="NCBI Taxonomy" id="43982"/>
    <lineage>
        <taxon>Eukaryota</taxon>
        <taxon>Fungi</taxon>
        <taxon>Dikarya</taxon>
        <taxon>Ascomycota</taxon>
        <taxon>Saccharomycotina</taxon>
        <taxon>Pichiomycetes</taxon>
        <taxon>Pichiales</taxon>
        <taxon>Pichiaceae</taxon>
        <taxon>Ambrosiozyma</taxon>
    </lineage>
</organism>
<dbReference type="Proteomes" id="UP001165064">
    <property type="component" value="Unassembled WGS sequence"/>
</dbReference>
<dbReference type="EMBL" id="BSXS01006529">
    <property type="protein sequence ID" value="GME85661.1"/>
    <property type="molecule type" value="Genomic_DNA"/>
</dbReference>
<name>A0ACB5TD43_AMBMO</name>
<protein>
    <submittedName>
        <fullName evidence="1">Unnamed protein product</fullName>
    </submittedName>
</protein>
<evidence type="ECO:0000313" key="2">
    <source>
        <dbReference type="Proteomes" id="UP001165064"/>
    </source>
</evidence>
<accession>A0ACB5TD43</accession>
<proteinExistence type="predicted"/>
<sequence length="270" mass="31316">MTPFDYGSDMRSWIDKSYRTTEGHDTYYFKHRNKRLNAARKVKDIGLEILLSGFIELHKRKELGLKQERLLFVHPDSVNGTQVRDLLKKTKRKCKVFNFSDGDESFFIDDENKNDFLIINSSALPSLTFKGLKTIVVLGNETIKNMPNFITITGRIRHDTERGLIPEDRLPGFLESLEDDQTSLPSTTEHSNNSDSDKGRIFLINSLFEFDNHDRNYLERLFIRGGLVDQFSPCGVLEPGFDQDAYNSTFAPDYNFQYFNDGHEYQLDEE</sequence>